<keyword evidence="12 14" id="KW-0472">Membrane</keyword>
<feature type="transmembrane region" description="Helical" evidence="14">
    <location>
        <begin position="21"/>
        <end position="42"/>
    </location>
</feature>
<organism evidence="16 17">
    <name type="scientific">Olivibacter domesticus</name>
    <name type="common">Pseudosphingobacterium domesticum</name>
    <dbReference type="NCBI Taxonomy" id="407022"/>
    <lineage>
        <taxon>Bacteria</taxon>
        <taxon>Pseudomonadati</taxon>
        <taxon>Bacteroidota</taxon>
        <taxon>Sphingobacteriia</taxon>
        <taxon>Sphingobacteriales</taxon>
        <taxon>Sphingobacteriaceae</taxon>
        <taxon>Olivibacter</taxon>
    </lineage>
</organism>
<dbReference type="GO" id="GO:0005506">
    <property type="term" value="F:iron ion binding"/>
    <property type="evidence" value="ECO:0007669"/>
    <property type="project" value="InterPro"/>
</dbReference>
<evidence type="ECO:0000256" key="14">
    <source>
        <dbReference type="SAM" id="Phobius"/>
    </source>
</evidence>
<evidence type="ECO:0000256" key="6">
    <source>
        <dbReference type="ARBA" id="ARBA00022824"/>
    </source>
</evidence>
<dbReference type="AlphaFoldDB" id="A0A1H7ML51"/>
<comment type="cofactor">
    <cofactor evidence="1">
        <name>Zn(2+)</name>
        <dbReference type="ChEBI" id="CHEBI:29105"/>
    </cofactor>
</comment>
<dbReference type="Pfam" id="PF04116">
    <property type="entry name" value="FA_hydroxylase"/>
    <property type="match status" value="1"/>
</dbReference>
<evidence type="ECO:0000256" key="2">
    <source>
        <dbReference type="ARBA" id="ARBA00004477"/>
    </source>
</evidence>
<evidence type="ECO:0000256" key="4">
    <source>
        <dbReference type="ARBA" id="ARBA00022692"/>
    </source>
</evidence>
<name>A0A1H7ML51_OLID1</name>
<keyword evidence="6" id="KW-0256">Endoplasmic reticulum</keyword>
<sequence>MIKANNKGQAQLFKNKYLEMLTKTHPLVIWGLYIPIIGYMLYYSKTSLNFSSLSIITLFILSMFSWTLFEYLAHRYIFHWVSKKNFLKKVTYTLHGNHHEYPRDRQRLFMPPLPSIIISSIIFAVFYLIAGNYAFIWFPGFILGYLMYASMHYAIHAFPPPFKWMKPLWRNHHLHHYKDEEKGFGVSSLLWDWIFNTRFDLKKEKEDKEKVKELLFDNNKYQ</sequence>
<keyword evidence="11" id="KW-0443">Lipid metabolism</keyword>
<keyword evidence="7" id="KW-0276">Fatty acid metabolism</keyword>
<gene>
    <name evidence="16" type="ORF">SAMN05661044_02051</name>
</gene>
<evidence type="ECO:0000313" key="16">
    <source>
        <dbReference type="EMBL" id="SEL11932.1"/>
    </source>
</evidence>
<feature type="transmembrane region" description="Helical" evidence="14">
    <location>
        <begin position="135"/>
        <end position="155"/>
    </location>
</feature>
<keyword evidence="8" id="KW-0862">Zinc</keyword>
<proteinExistence type="predicted"/>
<evidence type="ECO:0000313" key="17">
    <source>
        <dbReference type="Proteomes" id="UP000199421"/>
    </source>
</evidence>
<evidence type="ECO:0000256" key="10">
    <source>
        <dbReference type="ARBA" id="ARBA00023002"/>
    </source>
</evidence>
<dbReference type="STRING" id="407022.SAMN05661044_02051"/>
<feature type="transmembrane region" description="Helical" evidence="14">
    <location>
        <begin position="108"/>
        <end position="129"/>
    </location>
</feature>
<dbReference type="PANTHER" id="PTHR12863:SF1">
    <property type="entry name" value="FATTY ACID 2-HYDROXYLASE"/>
    <property type="match status" value="1"/>
</dbReference>
<evidence type="ECO:0000256" key="8">
    <source>
        <dbReference type="ARBA" id="ARBA00022833"/>
    </source>
</evidence>
<dbReference type="GO" id="GO:0016020">
    <property type="term" value="C:membrane"/>
    <property type="evidence" value="ECO:0007669"/>
    <property type="project" value="InterPro"/>
</dbReference>
<evidence type="ECO:0000256" key="3">
    <source>
        <dbReference type="ARBA" id="ARBA00022516"/>
    </source>
</evidence>
<evidence type="ECO:0000256" key="11">
    <source>
        <dbReference type="ARBA" id="ARBA00023098"/>
    </source>
</evidence>
<dbReference type="InterPro" id="IPR014430">
    <property type="entry name" value="Scs7"/>
</dbReference>
<feature type="domain" description="Fatty acid hydroxylase" evidence="15">
    <location>
        <begin position="60"/>
        <end position="197"/>
    </location>
</feature>
<reference evidence="17" key="1">
    <citation type="submission" date="2016-10" db="EMBL/GenBank/DDBJ databases">
        <authorList>
            <person name="Varghese N."/>
            <person name="Submissions S."/>
        </authorList>
    </citation>
    <scope>NUCLEOTIDE SEQUENCE [LARGE SCALE GENOMIC DNA]</scope>
    <source>
        <strain evidence="17">DSM 18733</strain>
    </source>
</reference>
<accession>A0A1H7ML51</accession>
<keyword evidence="5" id="KW-0479">Metal-binding</keyword>
<evidence type="ECO:0000256" key="13">
    <source>
        <dbReference type="ARBA" id="ARBA00023160"/>
    </source>
</evidence>
<feature type="transmembrane region" description="Helical" evidence="14">
    <location>
        <begin position="48"/>
        <end position="69"/>
    </location>
</feature>
<dbReference type="PANTHER" id="PTHR12863">
    <property type="entry name" value="FATTY ACID HYDROXYLASE"/>
    <property type="match status" value="1"/>
</dbReference>
<protein>
    <submittedName>
        <fullName evidence="16">Sterol desaturase/sphingolipid hydroxylase, fatty acid hydroxylase superfamily</fullName>
    </submittedName>
</protein>
<evidence type="ECO:0000256" key="1">
    <source>
        <dbReference type="ARBA" id="ARBA00001947"/>
    </source>
</evidence>
<dbReference type="GO" id="GO:0080132">
    <property type="term" value="F:fatty acid 2-hydroxylase activity"/>
    <property type="evidence" value="ECO:0007669"/>
    <property type="project" value="InterPro"/>
</dbReference>
<dbReference type="OrthoDB" id="9784228at2"/>
<evidence type="ECO:0000256" key="7">
    <source>
        <dbReference type="ARBA" id="ARBA00022832"/>
    </source>
</evidence>
<keyword evidence="9 14" id="KW-1133">Transmembrane helix</keyword>
<dbReference type="EMBL" id="FOAF01000001">
    <property type="protein sequence ID" value="SEL11932.1"/>
    <property type="molecule type" value="Genomic_DNA"/>
</dbReference>
<keyword evidence="3" id="KW-0444">Lipid biosynthesis</keyword>
<keyword evidence="17" id="KW-1185">Reference proteome</keyword>
<evidence type="ECO:0000256" key="5">
    <source>
        <dbReference type="ARBA" id="ARBA00022723"/>
    </source>
</evidence>
<evidence type="ECO:0000256" key="9">
    <source>
        <dbReference type="ARBA" id="ARBA00022989"/>
    </source>
</evidence>
<dbReference type="Proteomes" id="UP000199421">
    <property type="component" value="Unassembled WGS sequence"/>
</dbReference>
<comment type="subcellular location">
    <subcellularLocation>
        <location evidence="2">Endoplasmic reticulum membrane</location>
        <topology evidence="2">Multi-pass membrane protein</topology>
    </subcellularLocation>
</comment>
<dbReference type="GO" id="GO:0006633">
    <property type="term" value="P:fatty acid biosynthetic process"/>
    <property type="evidence" value="ECO:0007669"/>
    <property type="project" value="UniProtKB-KW"/>
</dbReference>
<keyword evidence="13" id="KW-0275">Fatty acid biosynthesis</keyword>
<keyword evidence="4 14" id="KW-0812">Transmembrane</keyword>
<evidence type="ECO:0000259" key="15">
    <source>
        <dbReference type="Pfam" id="PF04116"/>
    </source>
</evidence>
<keyword evidence="10" id="KW-0560">Oxidoreductase</keyword>
<evidence type="ECO:0000256" key="12">
    <source>
        <dbReference type="ARBA" id="ARBA00023136"/>
    </source>
</evidence>
<dbReference type="InterPro" id="IPR006694">
    <property type="entry name" value="Fatty_acid_hydroxylase"/>
</dbReference>
<dbReference type="RefSeq" id="WP_093323070.1">
    <property type="nucleotide sequence ID" value="NZ_FOAF01000001.1"/>
</dbReference>